<comment type="caution">
    <text evidence="3">The sequence shown here is derived from an EMBL/GenBank/DDBJ whole genome shotgun (WGS) entry which is preliminary data.</text>
</comment>
<feature type="coiled-coil region" evidence="1">
    <location>
        <begin position="58"/>
        <end position="85"/>
    </location>
</feature>
<sequence length="99" mass="11312">MAELQVVYWRDIPAQVIVRQGRKAARRELPKRFIEAVDMCAMSVGAKDSDAYLAEWRRASTERDADDLESEAERAAAEIDATYNRERLRSLIDNAGREP</sequence>
<dbReference type="InterPro" id="IPR025989">
    <property type="entry name" value="Virulence_F_dom"/>
</dbReference>
<accession>A0A6L9MGE5</accession>
<proteinExistence type="predicted"/>
<dbReference type="Proteomes" id="UP000476332">
    <property type="component" value="Unassembled WGS sequence"/>
</dbReference>
<evidence type="ECO:0000256" key="1">
    <source>
        <dbReference type="SAM" id="Coils"/>
    </source>
</evidence>
<evidence type="ECO:0000313" key="3">
    <source>
        <dbReference type="EMBL" id="NDV86873.1"/>
    </source>
</evidence>
<reference evidence="3 4" key="1">
    <citation type="submission" date="2020-01" db="EMBL/GenBank/DDBJ databases">
        <title>Genomes of bacteria type strains.</title>
        <authorList>
            <person name="Chen J."/>
            <person name="Zhu S."/>
            <person name="Chen J."/>
        </authorList>
    </citation>
    <scope>NUCLEOTIDE SEQUENCE [LARGE SCALE GENOMIC DNA]</scope>
    <source>
        <strain evidence="3 4">KCTC 52919</strain>
    </source>
</reference>
<evidence type="ECO:0000313" key="4">
    <source>
        <dbReference type="Proteomes" id="UP000476332"/>
    </source>
</evidence>
<dbReference type="AlphaFoldDB" id="A0A6L9MGE5"/>
<dbReference type="EMBL" id="JAAAMJ010000005">
    <property type="protein sequence ID" value="NDV86873.1"/>
    <property type="molecule type" value="Genomic_DNA"/>
</dbReference>
<keyword evidence="4" id="KW-1185">Reference proteome</keyword>
<protein>
    <recommendedName>
        <fullName evidence="2">Virulence factor domain-containing protein</fullName>
    </recommendedName>
</protein>
<dbReference type="RefSeq" id="WP_163043622.1">
    <property type="nucleotide sequence ID" value="NZ_JAAAMJ010000005.1"/>
</dbReference>
<name>A0A6L9MGE5_9HYPH</name>
<gene>
    <name evidence="3" type="ORF">GTW51_09170</name>
</gene>
<evidence type="ECO:0000259" key="2">
    <source>
        <dbReference type="Pfam" id="PF13769"/>
    </source>
</evidence>
<feature type="domain" description="Virulence factor" evidence="2">
    <location>
        <begin position="7"/>
        <end position="92"/>
    </location>
</feature>
<organism evidence="3 4">
    <name type="scientific">Aurantimonas aggregata</name>
    <dbReference type="NCBI Taxonomy" id="2047720"/>
    <lineage>
        <taxon>Bacteria</taxon>
        <taxon>Pseudomonadati</taxon>
        <taxon>Pseudomonadota</taxon>
        <taxon>Alphaproteobacteria</taxon>
        <taxon>Hyphomicrobiales</taxon>
        <taxon>Aurantimonadaceae</taxon>
        <taxon>Aurantimonas</taxon>
    </lineage>
</organism>
<keyword evidence="1" id="KW-0175">Coiled coil</keyword>
<dbReference type="Pfam" id="PF13769">
    <property type="entry name" value="Virulence_fact"/>
    <property type="match status" value="1"/>
</dbReference>